<dbReference type="Pfam" id="PF01427">
    <property type="entry name" value="Peptidase_M15"/>
    <property type="match status" value="2"/>
</dbReference>
<keyword evidence="5 9" id="KW-0862">Zinc</keyword>
<dbReference type="AlphaFoldDB" id="C0Q4N2"/>
<comment type="catalytic activity">
    <reaction evidence="1 9 10">
        <text>D-alanyl-D-alanine + H2O = 2 D-alanine</text>
        <dbReference type="Rhea" id="RHEA:20661"/>
        <dbReference type="ChEBI" id="CHEBI:15377"/>
        <dbReference type="ChEBI" id="CHEBI:57416"/>
        <dbReference type="ChEBI" id="CHEBI:57822"/>
        <dbReference type="EC" id="3.4.13.22"/>
    </reaction>
</comment>
<evidence type="ECO:0000256" key="4">
    <source>
        <dbReference type="ARBA" id="ARBA00022801"/>
    </source>
</evidence>
<evidence type="ECO:0000256" key="6">
    <source>
        <dbReference type="ARBA" id="ARBA00022997"/>
    </source>
</evidence>
<dbReference type="GO" id="GO:0006508">
    <property type="term" value="P:proteolysis"/>
    <property type="evidence" value="ECO:0007669"/>
    <property type="project" value="UniProtKB-KW"/>
</dbReference>
<protein>
    <recommendedName>
        <fullName evidence="9 10">D-alanyl-D-alanine dipeptidase</fullName>
        <shortName evidence="9 10">D-Ala-D-Ala dipeptidase</shortName>
        <ecNumber evidence="9 10">3.4.13.22</ecNumber>
    </recommendedName>
</protein>
<dbReference type="HOGENOM" id="CLU_060744_0_1_6"/>
<gene>
    <name evidence="12" type="primary">pcgL</name>
    <name evidence="9" type="synonym">ddpX</name>
    <name evidence="12" type="ordered locus">SPC_2136</name>
</gene>
<dbReference type="PIRSF" id="PIRSF026671">
    <property type="entry name" value="AA_dipeptidase"/>
    <property type="match status" value="1"/>
</dbReference>
<organism evidence="12 13">
    <name type="scientific">Salmonella paratyphi C (strain RKS4594)</name>
    <dbReference type="NCBI Taxonomy" id="476213"/>
    <lineage>
        <taxon>Bacteria</taxon>
        <taxon>Pseudomonadati</taxon>
        <taxon>Pseudomonadota</taxon>
        <taxon>Gammaproteobacteria</taxon>
        <taxon>Enterobacterales</taxon>
        <taxon>Enterobacteriaceae</taxon>
        <taxon>Salmonella</taxon>
    </lineage>
</organism>
<comment type="cofactor">
    <cofactor evidence="9">
        <name>Zn(2+)</name>
        <dbReference type="ChEBI" id="CHEBI:29105"/>
    </cofactor>
    <text evidence="9">Binds 1 zinc ion per subunit.</text>
</comment>
<keyword evidence="7 9" id="KW-0482">Metalloprotease</keyword>
<feature type="site" description="Transition state stabilizer" evidence="9">
    <location>
        <position position="102"/>
    </location>
</feature>
<dbReference type="InterPro" id="IPR000755">
    <property type="entry name" value="A_A_dipeptidase"/>
</dbReference>
<evidence type="ECO:0000256" key="5">
    <source>
        <dbReference type="ARBA" id="ARBA00022833"/>
    </source>
</evidence>
<feature type="binding site" evidence="9">
    <location>
        <position position="147"/>
    </location>
    <ligand>
        <name>Zn(2+)</name>
        <dbReference type="ChEBI" id="CHEBI:29105"/>
        <note>catalytic</note>
    </ligand>
</feature>
<comment type="similarity">
    <text evidence="9 10">Belongs to the peptidase M15D family.</text>
</comment>
<reference evidence="12 13" key="1">
    <citation type="journal article" date="2009" name="PLoS ONE">
        <title>Salmonella paratyphi C: genetic divergence from Salmonella choleraesuis and pathogenic convergence with Salmonella typhi.</title>
        <authorList>
            <person name="Liu W.-Q."/>
            <person name="Feng Y."/>
            <person name="Wang Y."/>
            <person name="Zou Q.-H."/>
            <person name="Chen F."/>
            <person name="Guo J.-T."/>
            <person name="Peng Y.-H."/>
            <person name="Jin Y."/>
            <person name="Li Y.-G."/>
            <person name="Hu S.-N."/>
            <person name="Johnston R.N."/>
            <person name="Liu G.-R."/>
            <person name="Liu S.-L."/>
        </authorList>
    </citation>
    <scope>NUCLEOTIDE SEQUENCE [LARGE SCALE GENOMIC DNA]</scope>
    <source>
        <strain evidence="12 13">RKS4594</strain>
    </source>
</reference>
<dbReference type="CDD" id="cd14817">
    <property type="entry name" value="D-Ala-D-Ala_dipeptidase_VanX"/>
    <property type="match status" value="1"/>
</dbReference>
<dbReference type="SUPFAM" id="SSF55166">
    <property type="entry name" value="Hedgehog/DD-peptidase"/>
    <property type="match status" value="1"/>
</dbReference>
<feature type="signal peptide" evidence="11">
    <location>
        <begin position="1"/>
        <end position="23"/>
    </location>
</feature>
<dbReference type="GO" id="GO:0008270">
    <property type="term" value="F:zinc ion binding"/>
    <property type="evidence" value="ECO:0007669"/>
    <property type="project" value="UniProtKB-UniRule"/>
</dbReference>
<evidence type="ECO:0000313" key="13">
    <source>
        <dbReference type="Proteomes" id="UP000001599"/>
    </source>
</evidence>
<name>C0Q4N2_SALPC</name>
<sequence length="259" mass="29392">MQHMVKCVSSFLLFSLLSVQAMSAENHIDLHQPKDFVDITTVAPDVQVDMRYFSSHNFIGRPIKGYNAPVCLLTRPAANAVKQVADRLRPFGLTLKIYDCYRPQSAVNDFIAWAKDPSQNQMKNEFYPQVEKNRLFEEGYLAARSGHSRGSTLDLTIVPLDSKIPIYDPGRPLVNCTASAAQRSPDNSLDFGTGFDCFSPLSHPDNVILTAQQRANRLLLQTLMRDAGFTPLDTEWWHFSLTHEPYPNTWFDFPVKQRP</sequence>
<dbReference type="GO" id="GO:0160237">
    <property type="term" value="F:D-Ala-D-Ala dipeptidase activity"/>
    <property type="evidence" value="ECO:0007669"/>
    <property type="project" value="UniProtKB-EC"/>
</dbReference>
<accession>C0Q4N2</accession>
<evidence type="ECO:0000256" key="2">
    <source>
        <dbReference type="ARBA" id="ARBA00022670"/>
    </source>
</evidence>
<dbReference type="EMBL" id="CP000857">
    <property type="protein sequence ID" value="ACN46265.1"/>
    <property type="molecule type" value="Genomic_DNA"/>
</dbReference>
<evidence type="ECO:0000313" key="12">
    <source>
        <dbReference type="EMBL" id="ACN46265.1"/>
    </source>
</evidence>
<keyword evidence="11" id="KW-0732">Signal</keyword>
<dbReference type="Gene3D" id="3.30.1380.10">
    <property type="match status" value="1"/>
</dbReference>
<evidence type="ECO:0000256" key="7">
    <source>
        <dbReference type="ARBA" id="ARBA00023049"/>
    </source>
</evidence>
<evidence type="ECO:0000256" key="1">
    <source>
        <dbReference type="ARBA" id="ARBA00001362"/>
    </source>
</evidence>
<dbReference type="EC" id="3.4.13.22" evidence="9 10"/>
<evidence type="ECO:0000256" key="11">
    <source>
        <dbReference type="SAM" id="SignalP"/>
    </source>
</evidence>
<dbReference type="GO" id="GO:0071555">
    <property type="term" value="P:cell wall organization"/>
    <property type="evidence" value="ECO:0007669"/>
    <property type="project" value="UniProtKB-KW"/>
</dbReference>
<feature type="binding site" evidence="9">
    <location>
        <position position="238"/>
    </location>
    <ligand>
        <name>Zn(2+)</name>
        <dbReference type="ChEBI" id="CHEBI:29105"/>
        <note>catalytic</note>
    </ligand>
</feature>
<proteinExistence type="inferred from homology"/>
<evidence type="ECO:0000256" key="9">
    <source>
        <dbReference type="HAMAP-Rule" id="MF_01924"/>
    </source>
</evidence>
<feature type="chain" id="PRO_5002902106" description="D-alanyl-D-alanine dipeptidase" evidence="11">
    <location>
        <begin position="24"/>
        <end position="259"/>
    </location>
</feature>
<keyword evidence="2 9" id="KW-0645">Protease</keyword>
<dbReference type="GO" id="GO:0008237">
    <property type="term" value="F:metallopeptidase activity"/>
    <property type="evidence" value="ECO:0007669"/>
    <property type="project" value="UniProtKB-KW"/>
</dbReference>
<evidence type="ECO:0000256" key="8">
    <source>
        <dbReference type="ARBA" id="ARBA00023316"/>
    </source>
</evidence>
<evidence type="ECO:0000256" key="10">
    <source>
        <dbReference type="PIRNR" id="PIRNR026671"/>
    </source>
</evidence>
<dbReference type="HAMAP" id="MF_01924">
    <property type="entry name" value="A_A_dipeptidase"/>
    <property type="match status" value="1"/>
</dbReference>
<dbReference type="KEGG" id="sei:SPC_2136"/>
<dbReference type="PANTHER" id="PTHR43126">
    <property type="entry name" value="D-ALANYL-D-ALANINE DIPEPTIDASE"/>
    <property type="match status" value="1"/>
</dbReference>
<keyword evidence="3 9" id="KW-0479">Metal-binding</keyword>
<dbReference type="Proteomes" id="UP000001599">
    <property type="component" value="Chromosome"/>
</dbReference>
<evidence type="ECO:0000256" key="3">
    <source>
        <dbReference type="ARBA" id="ARBA00022723"/>
    </source>
</evidence>
<dbReference type="InterPro" id="IPR009045">
    <property type="entry name" value="Zn_M74/Hedgehog-like"/>
</dbReference>
<dbReference type="PANTHER" id="PTHR43126:SF1">
    <property type="entry name" value="D-ALANYL-D-ALANINE DIPEPTIDASE"/>
    <property type="match status" value="1"/>
</dbReference>
<feature type="active site" description="Proton donor/acceptor" evidence="9">
    <location>
        <position position="235"/>
    </location>
</feature>
<keyword evidence="4 9" id="KW-0378">Hydrolase</keyword>
<feature type="binding site" evidence="9">
    <location>
        <position position="154"/>
    </location>
    <ligand>
        <name>Zn(2+)</name>
        <dbReference type="ChEBI" id="CHEBI:29105"/>
        <note>catalytic</note>
    </ligand>
</feature>
<keyword evidence="6 9" id="KW-0224">Dipeptidase</keyword>
<keyword evidence="8 10" id="KW-0961">Cell wall biogenesis/degradation</keyword>
<comment type="function">
    <text evidence="9 10">Catalyzes hydrolysis of the D-alanyl-D-alanine dipeptide.</text>
</comment>